<comment type="caution">
    <text evidence="2">The sequence shown here is derived from an EMBL/GenBank/DDBJ whole genome shotgun (WGS) entry which is preliminary data.</text>
</comment>
<dbReference type="Gene3D" id="1.25.40.10">
    <property type="entry name" value="Tetratricopeptide repeat domain"/>
    <property type="match status" value="2"/>
</dbReference>
<dbReference type="Pfam" id="PF12770">
    <property type="entry name" value="CHAT"/>
    <property type="match status" value="1"/>
</dbReference>
<protein>
    <submittedName>
        <fullName evidence="2">TPR domain-containing protein</fullName>
    </submittedName>
</protein>
<dbReference type="Proteomes" id="UP000717696">
    <property type="component" value="Unassembled WGS sequence"/>
</dbReference>
<dbReference type="InterPro" id="IPR024983">
    <property type="entry name" value="CHAT_dom"/>
</dbReference>
<dbReference type="PANTHER" id="PTHR19959">
    <property type="entry name" value="KINESIN LIGHT CHAIN"/>
    <property type="match status" value="1"/>
</dbReference>
<organism evidence="2 3">
    <name type="scientific">Dactylonectria estremocensis</name>
    <dbReference type="NCBI Taxonomy" id="1079267"/>
    <lineage>
        <taxon>Eukaryota</taxon>
        <taxon>Fungi</taxon>
        <taxon>Dikarya</taxon>
        <taxon>Ascomycota</taxon>
        <taxon>Pezizomycotina</taxon>
        <taxon>Sordariomycetes</taxon>
        <taxon>Hypocreomycetidae</taxon>
        <taxon>Hypocreales</taxon>
        <taxon>Nectriaceae</taxon>
        <taxon>Dactylonectria</taxon>
    </lineage>
</organism>
<feature type="domain" description="CHAT" evidence="1">
    <location>
        <begin position="576"/>
        <end position="854"/>
    </location>
</feature>
<keyword evidence="3" id="KW-1185">Reference proteome</keyword>
<evidence type="ECO:0000313" key="2">
    <source>
        <dbReference type="EMBL" id="KAH7136912.1"/>
    </source>
</evidence>
<accession>A0A9P9EG96</accession>
<name>A0A9P9EG96_9HYPO</name>
<proteinExistence type="predicted"/>
<sequence>MFQEYLKNGSPEILDASIEMGRMALKRTPDDHPDLNLPLNNLAVRLGAKYQLSGEMKDLVEAIEMARKSLAVTPADHPSLAGRTHNLGSMLELRRARSGAMQDLDEAIDLGREAARICTKDYPGRGMILNTLGVQLGSRYSRTGALADLNEAIQMAREAIDSVSKDDPDRVRWLSNLGCVLGFKYLRTNETPVLDEAIAKGREAIETAPKNYPFQADLMDNLASQLGHKYWHTEEVSDLFEAISASQRAVDLTAQNNPDYARLLNNLGGHLMAKYDLTSDVSDLDEGIRMLRKSVEATPKDHPDLAGRLHNLGSQLGSRHLLTETVEDRKEHIQCHIAALNHKDSPINDRISISRTLLRHAFLFDNRNEAYLFAKTTIELVPLLAPPSLESTDKQQLLSDLVGLASNAAAIALLADQSPTSAIELLETGRGVIASSLQDMRADLSALEEEYPELAGSFINLRDQLDAPTSQGTLLTADNTRVLPQPSTDTRHKASNQLQPLVEKIRRLPGFERFLLSASEAEIREAASFGPIVIINVSVYRCDALIVRESRIQQLPLPNLSQADISSRQKDVQSLETLAWLWDVVVGPILECLGFNESPSEKSPWPHVWWIPTGPLVRFPLHAAGRHLKRGSESALDRVISSYSSSIRTMIRSRQHGRQEQETKLSQNALLVAMHQTPQQQTLQHTNNEVQAVHDVLNSMQLQCLRPDASKQQVLSVLDTCKVFHFAGHGKTDKRDPLQSLLLLDDWEKDPLTVASLFKTNLSHLSPFLAYLSACGTGQVLDDKSIDESIHLTSAFQLAGFQHVIGTLWDVDDELCVRMARSTYEFLRDNGMRDQFVSEGLHRASRQLRDDWVRRELGDEVEHGTLGLRSTRDVEICEDEEPSRPLWVPYIHYGV</sequence>
<dbReference type="AlphaFoldDB" id="A0A9P9EG96"/>
<dbReference type="InterPro" id="IPR011990">
    <property type="entry name" value="TPR-like_helical_dom_sf"/>
</dbReference>
<gene>
    <name evidence="2" type="ORF">B0J13DRAFT_449000</name>
</gene>
<evidence type="ECO:0000313" key="3">
    <source>
        <dbReference type="Proteomes" id="UP000717696"/>
    </source>
</evidence>
<dbReference type="EMBL" id="JAGMUU010000016">
    <property type="protein sequence ID" value="KAH7136912.1"/>
    <property type="molecule type" value="Genomic_DNA"/>
</dbReference>
<dbReference type="PANTHER" id="PTHR19959:SF119">
    <property type="entry name" value="FUNGAL LIPASE-LIKE DOMAIN-CONTAINING PROTEIN"/>
    <property type="match status" value="1"/>
</dbReference>
<dbReference type="SUPFAM" id="SSF48452">
    <property type="entry name" value="TPR-like"/>
    <property type="match status" value="2"/>
</dbReference>
<evidence type="ECO:0000259" key="1">
    <source>
        <dbReference type="Pfam" id="PF12770"/>
    </source>
</evidence>
<dbReference type="Pfam" id="PF13374">
    <property type="entry name" value="TPR_10"/>
    <property type="match status" value="1"/>
</dbReference>
<dbReference type="OrthoDB" id="9991317at2759"/>
<reference evidence="2" key="1">
    <citation type="journal article" date="2021" name="Nat. Commun.">
        <title>Genetic determinants of endophytism in the Arabidopsis root mycobiome.</title>
        <authorList>
            <person name="Mesny F."/>
            <person name="Miyauchi S."/>
            <person name="Thiergart T."/>
            <person name="Pickel B."/>
            <person name="Atanasova L."/>
            <person name="Karlsson M."/>
            <person name="Huettel B."/>
            <person name="Barry K.W."/>
            <person name="Haridas S."/>
            <person name="Chen C."/>
            <person name="Bauer D."/>
            <person name="Andreopoulos W."/>
            <person name="Pangilinan J."/>
            <person name="LaButti K."/>
            <person name="Riley R."/>
            <person name="Lipzen A."/>
            <person name="Clum A."/>
            <person name="Drula E."/>
            <person name="Henrissat B."/>
            <person name="Kohler A."/>
            <person name="Grigoriev I.V."/>
            <person name="Martin F.M."/>
            <person name="Hacquard S."/>
        </authorList>
    </citation>
    <scope>NUCLEOTIDE SEQUENCE</scope>
    <source>
        <strain evidence="2">MPI-CAGE-AT-0021</strain>
    </source>
</reference>